<accession>A0A101FXN8</accession>
<comment type="caution">
    <text evidence="1">The sequence shown here is derived from an EMBL/GenBank/DDBJ whole genome shotgun (WGS) entry which is preliminary data.</text>
</comment>
<dbReference type="EMBL" id="LGFU01000045">
    <property type="protein sequence ID" value="KUK46281.1"/>
    <property type="molecule type" value="Genomic_DNA"/>
</dbReference>
<name>A0A101FXN8_9CHLR</name>
<evidence type="ECO:0000313" key="1">
    <source>
        <dbReference type="EMBL" id="KUK46281.1"/>
    </source>
</evidence>
<dbReference type="InterPro" id="IPR043148">
    <property type="entry name" value="TagF_C"/>
</dbReference>
<protein>
    <submittedName>
        <fullName evidence="1">Uncharacterized protein</fullName>
    </submittedName>
</protein>
<dbReference type="Proteomes" id="UP000064249">
    <property type="component" value="Unassembled WGS sequence"/>
</dbReference>
<dbReference type="AlphaFoldDB" id="A0A101FXN8"/>
<dbReference type="SUPFAM" id="SSF53756">
    <property type="entry name" value="UDP-Glycosyltransferase/glycogen phosphorylase"/>
    <property type="match status" value="1"/>
</dbReference>
<gene>
    <name evidence="1" type="ORF">XD73_0845</name>
</gene>
<dbReference type="Gene3D" id="3.40.50.12580">
    <property type="match status" value="1"/>
</dbReference>
<sequence length="499" mass="57285">MIGSLPFIMNNNLSAFNKKKKYRIFISADHGLAIVYFLQTYVVPSLLYEDVEVILLTDDELVGKIQDRFGQPGLIIEGLRLNAVKDYLKTYRPSRQWWINFFRRVGASKKINTEALDSHVRQVEGEATGKRIFFVDFIRFVVTILRNSRVARKFLVSRQKRLVPKQPGIYGDLFEKYQPDLVVASTPAWRLDRFLVREAAKRNIQTVAVIVGWDNPSSYSLNGGKVDWITCWSEIQKEELVQGSDWDPSKVNIGGIPSYDGYFQEKWLMGKDQYFQIHHLDPTRKLLGYACSFTTFSPNYQNIEAIIELMDSEELIEPCQLLIRLHPNHFLDDPLFRAEKDHITKLAERNPHVHLVEPVPLGGDLGYYSGEDMPEKSSMMAYSDVFLTVYSTMVVEASIHETPIVSICLDVPDGWGVENRFYLPLSTIGNWPTHKRFIDSGAGRVALSKAELKDHLNIYLKCPEIDLEKQRKFIKDECTYVDASAGRRTAGFLLSLIRQ</sequence>
<reference evidence="1 2" key="1">
    <citation type="journal article" date="2015" name="MBio">
        <title>Genome-Resolved Metagenomic Analysis Reveals Roles for Candidate Phyla and Other Microbial Community Members in Biogeochemical Transformations in Oil Reservoirs.</title>
        <authorList>
            <person name="Hu P."/>
            <person name="Tom L."/>
            <person name="Singh A."/>
            <person name="Thomas B.C."/>
            <person name="Baker B.J."/>
            <person name="Piceno Y.M."/>
            <person name="Andersen G.L."/>
            <person name="Banfield J.F."/>
        </authorList>
    </citation>
    <scope>NUCLEOTIDE SEQUENCE [LARGE SCALE GENOMIC DNA]</scope>
    <source>
        <strain evidence="1">46_16</strain>
    </source>
</reference>
<organism evidence="1 2">
    <name type="scientific">Anaerolinea thermophila</name>
    <dbReference type="NCBI Taxonomy" id="167964"/>
    <lineage>
        <taxon>Bacteria</taxon>
        <taxon>Bacillati</taxon>
        <taxon>Chloroflexota</taxon>
        <taxon>Anaerolineae</taxon>
        <taxon>Anaerolineales</taxon>
        <taxon>Anaerolineaceae</taxon>
        <taxon>Anaerolinea</taxon>
    </lineage>
</organism>
<evidence type="ECO:0000313" key="2">
    <source>
        <dbReference type="Proteomes" id="UP000064249"/>
    </source>
</evidence>
<proteinExistence type="predicted"/>